<evidence type="ECO:0000313" key="4">
    <source>
        <dbReference type="EMBL" id="MFD2583868.1"/>
    </source>
</evidence>
<feature type="transmembrane region" description="Helical" evidence="2">
    <location>
        <begin position="257"/>
        <end position="276"/>
    </location>
</feature>
<comment type="caution">
    <text evidence="4">The sequence shown here is derived from an EMBL/GenBank/DDBJ whole genome shotgun (WGS) entry which is preliminary data.</text>
</comment>
<reference evidence="5" key="1">
    <citation type="journal article" date="2019" name="Int. J. Syst. Evol. Microbiol.">
        <title>The Global Catalogue of Microorganisms (GCM) 10K type strain sequencing project: providing services to taxonomists for standard genome sequencing and annotation.</title>
        <authorList>
            <consortium name="The Broad Institute Genomics Platform"/>
            <consortium name="The Broad Institute Genome Sequencing Center for Infectious Disease"/>
            <person name="Wu L."/>
            <person name="Ma J."/>
        </authorList>
    </citation>
    <scope>NUCLEOTIDE SEQUENCE [LARGE SCALE GENOMIC DNA]</scope>
    <source>
        <strain evidence="5">KCTC 42866</strain>
    </source>
</reference>
<dbReference type="RefSeq" id="WP_379080359.1">
    <property type="nucleotide sequence ID" value="NZ_JBHULL010000012.1"/>
</dbReference>
<dbReference type="Proteomes" id="UP001597461">
    <property type="component" value="Unassembled WGS sequence"/>
</dbReference>
<gene>
    <name evidence="4" type="ORF">ACFSR6_15315</name>
</gene>
<dbReference type="InterPro" id="IPR052173">
    <property type="entry name" value="Beta-lactam_resp_regulator"/>
</dbReference>
<feature type="region of interest" description="Disordered" evidence="1">
    <location>
        <begin position="303"/>
        <end position="402"/>
    </location>
</feature>
<feature type="compositionally biased region" description="Pro residues" evidence="1">
    <location>
        <begin position="378"/>
        <end position="387"/>
    </location>
</feature>
<proteinExistence type="predicted"/>
<feature type="transmembrane region" description="Helical" evidence="2">
    <location>
        <begin position="6"/>
        <end position="24"/>
    </location>
</feature>
<feature type="transmembrane region" description="Helical" evidence="2">
    <location>
        <begin position="36"/>
        <end position="55"/>
    </location>
</feature>
<keyword evidence="2" id="KW-1133">Transmembrane helix</keyword>
<dbReference type="InterPro" id="IPR008756">
    <property type="entry name" value="Peptidase_M56"/>
</dbReference>
<feature type="domain" description="Peptidase M56" evidence="3">
    <location>
        <begin position="146"/>
        <end position="244"/>
    </location>
</feature>
<sequence>MNWLYYLLEANLYLVIFYGFYRLFLHHDTFYGLNRYYLIFSSILAFALPFFQLGFLKKEVVISYATFTGTPETPSLFTLENGLLLLYATISLVLILKICLGLRNLQSIISKAKKTKENGIILIEIENSKMAFSFFNFLFIDPELDQKTTILKHEMVHIRQKHSLDILLFELIQISSWFNPITYLIKNDIKLIHEYLADEVTTNKDIAKYEYAIFLIQNSYGNQKVSLTNHFFNSSLLKNRISMLNQKKSAKWARLKLLFILPLTGLMLCLSTMAFTKDYGTIQFGQKKENLAIVFQDTTKKKAGKKSLQPSPLKESGQTKSKKVKEITINEPLIIADHKKLPPPPAPGPLKSKKPGQPKVNEVRFPLPIVKKDKKDMPAPPPPPPVEPKAAKSGNGSETITGVVVINDNNKAQSVTSTSPSEQKELKPVTVVGYQSTVNKSTIPVKKVKGTKIEEVIVVGQPSKKQ</sequence>
<keyword evidence="2" id="KW-0812">Transmembrane</keyword>
<organism evidence="4 5">
    <name type="scientific">Pedobacter vanadiisoli</name>
    <dbReference type="NCBI Taxonomy" id="1761975"/>
    <lineage>
        <taxon>Bacteria</taxon>
        <taxon>Pseudomonadati</taxon>
        <taxon>Bacteroidota</taxon>
        <taxon>Sphingobacteriia</taxon>
        <taxon>Sphingobacteriales</taxon>
        <taxon>Sphingobacteriaceae</taxon>
        <taxon>Pedobacter</taxon>
    </lineage>
</organism>
<dbReference type="Pfam" id="PF05569">
    <property type="entry name" value="Peptidase_M56"/>
    <property type="match status" value="1"/>
</dbReference>
<keyword evidence="2" id="KW-0472">Membrane</keyword>
<accession>A0ABW5MNR2</accession>
<dbReference type="PANTHER" id="PTHR34978:SF3">
    <property type="entry name" value="SLR0241 PROTEIN"/>
    <property type="match status" value="1"/>
</dbReference>
<keyword evidence="5" id="KW-1185">Reference proteome</keyword>
<name>A0ABW5MNR2_9SPHI</name>
<evidence type="ECO:0000313" key="5">
    <source>
        <dbReference type="Proteomes" id="UP001597461"/>
    </source>
</evidence>
<evidence type="ECO:0000256" key="1">
    <source>
        <dbReference type="SAM" id="MobiDB-lite"/>
    </source>
</evidence>
<dbReference type="PANTHER" id="PTHR34978">
    <property type="entry name" value="POSSIBLE SENSOR-TRANSDUCER PROTEIN BLAR"/>
    <property type="match status" value="1"/>
</dbReference>
<feature type="transmembrane region" description="Helical" evidence="2">
    <location>
        <begin position="84"/>
        <end position="105"/>
    </location>
</feature>
<evidence type="ECO:0000259" key="3">
    <source>
        <dbReference type="Pfam" id="PF05569"/>
    </source>
</evidence>
<evidence type="ECO:0000256" key="2">
    <source>
        <dbReference type="SAM" id="Phobius"/>
    </source>
</evidence>
<dbReference type="EMBL" id="JBHULL010000012">
    <property type="protein sequence ID" value="MFD2583868.1"/>
    <property type="molecule type" value="Genomic_DNA"/>
</dbReference>
<protein>
    <submittedName>
        <fullName evidence="4">M56 family metallopeptidase</fullName>
    </submittedName>
</protein>